<proteinExistence type="inferred from homology"/>
<evidence type="ECO:0000256" key="7">
    <source>
        <dbReference type="SAM" id="MobiDB-lite"/>
    </source>
</evidence>
<reference evidence="8 9" key="1">
    <citation type="submission" date="2020-04" db="EMBL/GenBank/DDBJ databases">
        <authorList>
            <person name="De Canck E."/>
        </authorList>
    </citation>
    <scope>NUCLEOTIDE SEQUENCE [LARGE SCALE GENOMIC DNA]</scope>
    <source>
        <strain evidence="8 9">LMG 29739</strain>
    </source>
</reference>
<keyword evidence="6" id="KW-1015">Disulfide bond</keyword>
<evidence type="ECO:0000313" key="8">
    <source>
        <dbReference type="EMBL" id="CAB3747705.1"/>
    </source>
</evidence>
<dbReference type="Proteomes" id="UP000494329">
    <property type="component" value="Unassembled WGS sequence"/>
</dbReference>
<keyword evidence="2" id="KW-0800">Toxin</keyword>
<dbReference type="InterPro" id="IPR001144">
    <property type="entry name" value="Enterotoxin_A"/>
</dbReference>
<evidence type="ECO:0000256" key="6">
    <source>
        <dbReference type="ARBA" id="ARBA00023157"/>
    </source>
</evidence>
<dbReference type="GO" id="GO:0090729">
    <property type="term" value="F:toxin activity"/>
    <property type="evidence" value="ECO:0007669"/>
    <property type="project" value="UniProtKB-KW"/>
</dbReference>
<keyword evidence="9" id="KW-1185">Reference proteome</keyword>
<evidence type="ECO:0000256" key="2">
    <source>
        <dbReference type="ARBA" id="ARBA00022656"/>
    </source>
</evidence>
<keyword evidence="3" id="KW-0732">Signal</keyword>
<dbReference type="SUPFAM" id="SSF56399">
    <property type="entry name" value="ADP-ribosylation"/>
    <property type="match status" value="1"/>
</dbReference>
<keyword evidence="5" id="KW-0843">Virulence</keyword>
<evidence type="ECO:0000256" key="5">
    <source>
        <dbReference type="ARBA" id="ARBA00023026"/>
    </source>
</evidence>
<accession>A0A6J5D3T1</accession>
<comment type="similarity">
    <text evidence="1">Belongs to the enterotoxin A family.</text>
</comment>
<evidence type="ECO:0000256" key="3">
    <source>
        <dbReference type="ARBA" id="ARBA00022729"/>
    </source>
</evidence>
<sequence>MHVRPDYFVSPIQTPRDEAGDAGHAQVRKKRGGALGKCIGISPFRECRGGEALQRNAVSYVHFDQYDYRRMCTPEGRGTCEGIVREALRRIDRSDGAQPLSLSAAVREMRADANRGGSVATDMFGRVVAFHGNPAALELRSYHQASFVDLSGGATRDQRINRLFTDMRHHLGVRDVAFLRLGVVAPEHGAGGYGHVLAVQRMPQDRYTIFDPNNGAFAYAGTRDMESALREYFDDAFAEAGLEVIPDGIECHTASSLQRDPELKPLEPLLLPADLPESRLARGPDEDSPAWRAYSTTADASNRSSGDVLSTVAGQAGRLAGMRSGLAVYAMADIACGRSADLMSATENLRQALSDATRASATMRAMGDLQERNRYAFVTPIANRLRHEGGSAIHSAADLIDDLRHHFANAYFRDHALRGYRNDFAEIGLTFRGNDRDAGGASGNNHDSDREQADGHSIVVQRLRPSADYEHDEYQIYDSNVGAFRYADFAQMSVALRSLFEAGYGESGGIDHADNTFFADLGSEQAAALPGSVSRAPRESPVACLPLGSVERGLGIGGSPAMTPPHAALPAPPDVDPARLPLYPGHDELKRAPQLAADRKPYALFRPSPVSPETVKARGGFDSEDTKLRDIDLNLHDADLASRPRVTDSAGYLGAFRSERAALGRLPTADARAHFIYSVAPAPNMIDVRASLGSHARAPETGEVAAMGRIDYTQIRGWQRVENGVPGKFVANPDYRWDVYDQTRIAGAQPQLARFPIGSDAWRDGPYRAYVSASDDTDVPRFRRDPNVAHAMFYDNAWQKVRDLQMRQAMGVDYRGPLTLQAYGGSRWRTHLFVDKRGNVLADSAYTRYAGRSGNRHEFRMGDDGRFHLSGDGRSVLRVGSDGYIYLGPVPGDPASLNGVFAYDGRHLIHQEDDKFLTIGKTVYTPFVTTDDCGSRSAWRLEQPNRRRAVPPQANLHTFRGMAEGTRQQLYEFECDPDAALPDNADHFVTRVPDNDYRGDFNAYVDRITIRDARDAARRLDTEHAAWLFRDGYYAVPDGSGGLEVRTLGGTAVWRSADAVVGGKDGMRQRLPARTAASYRIGDDAWRLVLNREDRRARLIAMLAHTYVVG</sequence>
<dbReference type="AlphaFoldDB" id="A0A6J5D3T1"/>
<dbReference type="Pfam" id="PF01375">
    <property type="entry name" value="Enterotoxin_a"/>
    <property type="match status" value="1"/>
</dbReference>
<keyword evidence="4" id="KW-0260">Enterotoxin</keyword>
<evidence type="ECO:0000313" key="9">
    <source>
        <dbReference type="Proteomes" id="UP000494329"/>
    </source>
</evidence>
<gene>
    <name evidence="8" type="ORF">LMG29739_00378</name>
</gene>
<dbReference type="EMBL" id="CADIKF010000002">
    <property type="protein sequence ID" value="CAB3747705.1"/>
    <property type="molecule type" value="Genomic_DNA"/>
</dbReference>
<dbReference type="RefSeq" id="WP_175109058.1">
    <property type="nucleotide sequence ID" value="NZ_CADIKF010000002.1"/>
</dbReference>
<dbReference type="GO" id="GO:0005615">
    <property type="term" value="C:extracellular space"/>
    <property type="evidence" value="ECO:0007669"/>
    <property type="project" value="InterPro"/>
</dbReference>
<name>A0A6J5D3T1_9BURK</name>
<organism evidence="8 9">
    <name type="scientific">Paraburkholderia solisilvae</name>
    <dbReference type="NCBI Taxonomy" id="624376"/>
    <lineage>
        <taxon>Bacteria</taxon>
        <taxon>Pseudomonadati</taxon>
        <taxon>Pseudomonadota</taxon>
        <taxon>Betaproteobacteria</taxon>
        <taxon>Burkholderiales</taxon>
        <taxon>Burkholderiaceae</taxon>
        <taxon>Paraburkholderia</taxon>
    </lineage>
</organism>
<feature type="region of interest" description="Disordered" evidence="7">
    <location>
        <begin position="435"/>
        <end position="455"/>
    </location>
</feature>
<evidence type="ECO:0000256" key="4">
    <source>
        <dbReference type="ARBA" id="ARBA00022861"/>
    </source>
</evidence>
<protein>
    <submittedName>
        <fullName evidence="8">Uncharacterized protein</fullName>
    </submittedName>
</protein>
<evidence type="ECO:0000256" key="1">
    <source>
        <dbReference type="ARBA" id="ARBA00009092"/>
    </source>
</evidence>
<dbReference type="Gene3D" id="3.90.210.10">
    <property type="entry name" value="Heat-Labile Enterotoxin, subunit A"/>
    <property type="match status" value="1"/>
</dbReference>
<feature type="region of interest" description="Disordered" evidence="7">
    <location>
        <begin position="1"/>
        <end position="23"/>
    </location>
</feature>